<dbReference type="InterPro" id="IPR032675">
    <property type="entry name" value="LRR_dom_sf"/>
</dbReference>
<dbReference type="InParanoid" id="A0A167MAC0"/>
<dbReference type="AlphaFoldDB" id="A0A167MAC0"/>
<dbReference type="OrthoDB" id="10257471at2759"/>
<dbReference type="SUPFAM" id="SSF52047">
    <property type="entry name" value="RNI-like"/>
    <property type="match status" value="1"/>
</dbReference>
<dbReference type="GeneID" id="29002416"/>
<dbReference type="VEuPathDB" id="FungiDB:PHYBLDRAFT_65687"/>
<dbReference type="Gene3D" id="3.80.10.10">
    <property type="entry name" value="Ribonuclease Inhibitor"/>
    <property type="match status" value="2"/>
</dbReference>
<evidence type="ECO:0000259" key="1">
    <source>
        <dbReference type="Pfam" id="PF00646"/>
    </source>
</evidence>
<dbReference type="Gene3D" id="1.20.1280.50">
    <property type="match status" value="1"/>
</dbReference>
<sequence length="645" mass="74312">MAIYIQLHSKIYGLLYCKLPFEVLSNIAEFLSLKDKIACTYVCKLWKDPFQVASWSYLKIYNSSSIYAITKPKTNEMTTYQINGKYAKGLYLYRTIRINSDCLQRIQQELPNIRNLTIGFVCLRKCNYGILSNWRNWKFLDTLIVEMDDFLANPPSGFFDIFSFLPSLKKLELVEVTPKVLELKVEDFDALQVHAPLLENIHLYGVLTTLIHKDIKNIAKTVPANNVTEFELNCLNNDQRWIYFFARKYPNLRKFILGTEEISSLPVVSCEKAVSLFASDLYAFSCLEELSVRMSGSSDDSHISFWKMFSSCNIPVKRLTYSPRFYQGTSDNISGRAIEASVKFFSNTIEELYISYFGAYKNIKDVTSALSCCTRLVKLNISTFRISIKLDKLLNGCKALKNIMLGEVDIDISSSAFNTRIPHDVSTISFVRSTITADTFNYLSPRCMKLQIMCVSESVISGSISEESGKLAIDLSSTNLKYFHLNGSEIKASNNLSDEPISINIINIHRPISRHSLGLESDINKEAKTGPIYTSNEKSMENIDASWVHIYRLFDGSGHWNSAKRVLGKKESKRARKYYSNFQIRNKAETDNEYLRSWRGQVLKKKWRKDLCRGYAEIRLGYIEKYDIDKEVWCQYERDLYRTFL</sequence>
<gene>
    <name evidence="2" type="ORF">PHYBLDRAFT_65687</name>
</gene>
<protein>
    <recommendedName>
        <fullName evidence="1">F-box domain-containing protein</fullName>
    </recommendedName>
</protein>
<dbReference type="Proteomes" id="UP000077315">
    <property type="component" value="Unassembled WGS sequence"/>
</dbReference>
<feature type="domain" description="F-box" evidence="1">
    <location>
        <begin position="18"/>
        <end position="48"/>
    </location>
</feature>
<accession>A0A167MAC0</accession>
<dbReference type="RefSeq" id="XP_018290309.1">
    <property type="nucleotide sequence ID" value="XM_018441510.1"/>
</dbReference>
<name>A0A167MAC0_PHYB8</name>
<dbReference type="Pfam" id="PF00646">
    <property type="entry name" value="F-box"/>
    <property type="match status" value="1"/>
</dbReference>
<dbReference type="InterPro" id="IPR001810">
    <property type="entry name" value="F-box_dom"/>
</dbReference>
<reference evidence="3" key="1">
    <citation type="submission" date="2015-06" db="EMBL/GenBank/DDBJ databases">
        <title>Expansion of signal transduction pathways in fungi by whole-genome duplication.</title>
        <authorList>
            <consortium name="DOE Joint Genome Institute"/>
            <person name="Corrochano L.M."/>
            <person name="Kuo A."/>
            <person name="Marcet-Houben M."/>
            <person name="Polaino S."/>
            <person name="Salamov A."/>
            <person name="Villalobos J.M."/>
            <person name="Alvarez M.I."/>
            <person name="Avalos J."/>
            <person name="Benito E.P."/>
            <person name="Benoit I."/>
            <person name="Burger G."/>
            <person name="Camino L.P."/>
            <person name="Canovas D."/>
            <person name="Cerda-Olmedo E."/>
            <person name="Cheng J.-F."/>
            <person name="Dominguez A."/>
            <person name="Elias M."/>
            <person name="Eslava A.P."/>
            <person name="Glaser F."/>
            <person name="Grimwood J."/>
            <person name="Gutierrez G."/>
            <person name="Heitman J."/>
            <person name="Henrissat B."/>
            <person name="Iturriaga E.A."/>
            <person name="Lang B.F."/>
            <person name="Lavin J.L."/>
            <person name="Lee S."/>
            <person name="Li W."/>
            <person name="Lindquist E."/>
            <person name="Lopez-Garcia S."/>
            <person name="Luque E.M."/>
            <person name="Marcos A.T."/>
            <person name="Martin J."/>
            <person name="McCluskey K."/>
            <person name="Medina H.R."/>
            <person name="Miralles-Duran A."/>
            <person name="Miyazaki A."/>
            <person name="Munoz-Torres E."/>
            <person name="Oguiza J.A."/>
            <person name="Ohm R."/>
            <person name="Olmedo M."/>
            <person name="Orejas M."/>
            <person name="Ortiz-Castellanos L."/>
            <person name="Pisabarro A.G."/>
            <person name="Rodriguez-Romero J."/>
            <person name="Ruiz-Herrera J."/>
            <person name="Ruiz-Vazquez R."/>
            <person name="Sanz C."/>
            <person name="Schackwitz W."/>
            <person name="Schmutz J."/>
            <person name="Shahriari M."/>
            <person name="Shelest E."/>
            <person name="Silva-Franco F."/>
            <person name="Soanes D."/>
            <person name="Syed K."/>
            <person name="Tagua V.G."/>
            <person name="Talbot N.J."/>
            <person name="Thon M."/>
            <person name="De vries R.P."/>
            <person name="Wiebenga A."/>
            <person name="Yadav J.S."/>
            <person name="Braun E.L."/>
            <person name="Baker S."/>
            <person name="Garre V."/>
            <person name="Horwitz B."/>
            <person name="Torres-Martinez S."/>
            <person name="Idnurm A."/>
            <person name="Herrera-Estrella A."/>
            <person name="Gabaldon T."/>
            <person name="Grigoriev I.V."/>
        </authorList>
    </citation>
    <scope>NUCLEOTIDE SEQUENCE [LARGE SCALE GENOMIC DNA]</scope>
    <source>
        <strain evidence="3">NRRL 1555(-)</strain>
    </source>
</reference>
<evidence type="ECO:0000313" key="3">
    <source>
        <dbReference type="Proteomes" id="UP000077315"/>
    </source>
</evidence>
<dbReference type="EMBL" id="KV440983">
    <property type="protein sequence ID" value="OAD72269.1"/>
    <property type="molecule type" value="Genomic_DNA"/>
</dbReference>
<dbReference type="InterPro" id="IPR036047">
    <property type="entry name" value="F-box-like_dom_sf"/>
</dbReference>
<keyword evidence="3" id="KW-1185">Reference proteome</keyword>
<evidence type="ECO:0000313" key="2">
    <source>
        <dbReference type="EMBL" id="OAD72269.1"/>
    </source>
</evidence>
<proteinExistence type="predicted"/>
<dbReference type="SUPFAM" id="SSF81383">
    <property type="entry name" value="F-box domain"/>
    <property type="match status" value="1"/>
</dbReference>
<organism evidence="2 3">
    <name type="scientific">Phycomyces blakesleeanus (strain ATCC 8743b / DSM 1359 / FGSC 10004 / NBRC 33097 / NRRL 1555)</name>
    <dbReference type="NCBI Taxonomy" id="763407"/>
    <lineage>
        <taxon>Eukaryota</taxon>
        <taxon>Fungi</taxon>
        <taxon>Fungi incertae sedis</taxon>
        <taxon>Mucoromycota</taxon>
        <taxon>Mucoromycotina</taxon>
        <taxon>Mucoromycetes</taxon>
        <taxon>Mucorales</taxon>
        <taxon>Phycomycetaceae</taxon>
        <taxon>Phycomyces</taxon>
    </lineage>
</organism>